<keyword evidence="3" id="KW-1185">Reference proteome</keyword>
<reference evidence="2 3" key="1">
    <citation type="journal article" date="2018" name="Sci. Rep.">
        <title>Genomic signatures of local adaptation to the degree of environmental predictability in rotifers.</title>
        <authorList>
            <person name="Franch-Gras L."/>
            <person name="Hahn C."/>
            <person name="Garcia-Roger E.M."/>
            <person name="Carmona M.J."/>
            <person name="Serra M."/>
            <person name="Gomez A."/>
        </authorList>
    </citation>
    <scope>NUCLEOTIDE SEQUENCE [LARGE SCALE GENOMIC DNA]</scope>
    <source>
        <strain evidence="2">HYR1</strain>
    </source>
</reference>
<dbReference type="EMBL" id="REGN01010120">
    <property type="protein sequence ID" value="RMZ99664.1"/>
    <property type="molecule type" value="Genomic_DNA"/>
</dbReference>
<feature type="transmembrane region" description="Helical" evidence="1">
    <location>
        <begin position="42"/>
        <end position="64"/>
    </location>
</feature>
<organism evidence="2 3">
    <name type="scientific">Brachionus plicatilis</name>
    <name type="common">Marine rotifer</name>
    <name type="synonym">Brachionus muelleri</name>
    <dbReference type="NCBI Taxonomy" id="10195"/>
    <lineage>
        <taxon>Eukaryota</taxon>
        <taxon>Metazoa</taxon>
        <taxon>Spiralia</taxon>
        <taxon>Gnathifera</taxon>
        <taxon>Rotifera</taxon>
        <taxon>Eurotatoria</taxon>
        <taxon>Monogononta</taxon>
        <taxon>Pseudotrocha</taxon>
        <taxon>Ploima</taxon>
        <taxon>Brachionidae</taxon>
        <taxon>Brachionus</taxon>
    </lineage>
</organism>
<keyword evidence="1" id="KW-0472">Membrane</keyword>
<keyword evidence="1" id="KW-1133">Transmembrane helix</keyword>
<gene>
    <name evidence="2" type="ORF">BpHYR1_003296</name>
</gene>
<evidence type="ECO:0000313" key="3">
    <source>
        <dbReference type="Proteomes" id="UP000276133"/>
    </source>
</evidence>
<accession>A0A3M7PLL9</accession>
<keyword evidence="1" id="KW-0812">Transmembrane</keyword>
<sequence>MENDRSMTDVQTYYTTSWLSFSAEALVFSFSDLLGGSTLLSISLAFAFFSAIFLASYFVGLPAFL</sequence>
<name>A0A3M7PLL9_BRAPC</name>
<proteinExistence type="predicted"/>
<protein>
    <submittedName>
        <fullName evidence="2">Uncharacterized protein</fullName>
    </submittedName>
</protein>
<dbReference type="AlphaFoldDB" id="A0A3M7PLL9"/>
<dbReference type="Proteomes" id="UP000276133">
    <property type="component" value="Unassembled WGS sequence"/>
</dbReference>
<evidence type="ECO:0000313" key="2">
    <source>
        <dbReference type="EMBL" id="RMZ99664.1"/>
    </source>
</evidence>
<evidence type="ECO:0000256" key="1">
    <source>
        <dbReference type="SAM" id="Phobius"/>
    </source>
</evidence>
<comment type="caution">
    <text evidence="2">The sequence shown here is derived from an EMBL/GenBank/DDBJ whole genome shotgun (WGS) entry which is preliminary data.</text>
</comment>